<accession>A0A1B9GKW7</accession>
<organism evidence="2 3">
    <name type="scientific">Kwoniella heveanensis BCC8398</name>
    <dbReference type="NCBI Taxonomy" id="1296120"/>
    <lineage>
        <taxon>Eukaryota</taxon>
        <taxon>Fungi</taxon>
        <taxon>Dikarya</taxon>
        <taxon>Basidiomycota</taxon>
        <taxon>Agaricomycotina</taxon>
        <taxon>Tremellomycetes</taxon>
        <taxon>Tremellales</taxon>
        <taxon>Cryptococcaceae</taxon>
        <taxon>Kwoniella</taxon>
    </lineage>
</organism>
<evidence type="ECO:0000313" key="3">
    <source>
        <dbReference type="Proteomes" id="UP000092666"/>
    </source>
</evidence>
<feature type="compositionally biased region" description="Polar residues" evidence="1">
    <location>
        <begin position="489"/>
        <end position="501"/>
    </location>
</feature>
<feature type="region of interest" description="Disordered" evidence="1">
    <location>
        <begin position="445"/>
        <end position="501"/>
    </location>
</feature>
<dbReference type="EMBL" id="KV700132">
    <property type="protein sequence ID" value="OCF31709.1"/>
    <property type="molecule type" value="Genomic_DNA"/>
</dbReference>
<evidence type="ECO:0000313" key="2">
    <source>
        <dbReference type="EMBL" id="OCF31709.1"/>
    </source>
</evidence>
<reference evidence="2 3" key="1">
    <citation type="submission" date="2013-07" db="EMBL/GenBank/DDBJ databases">
        <title>The Genome Sequence of Cryptococcus heveanensis BCC8398.</title>
        <authorList>
            <consortium name="The Broad Institute Genome Sequencing Platform"/>
            <person name="Cuomo C."/>
            <person name="Litvintseva A."/>
            <person name="Chen Y."/>
            <person name="Heitman J."/>
            <person name="Sun S."/>
            <person name="Springer D."/>
            <person name="Dromer F."/>
            <person name="Young S.K."/>
            <person name="Zeng Q."/>
            <person name="Gargeya S."/>
            <person name="Fitzgerald M."/>
            <person name="Abouelleil A."/>
            <person name="Alvarado L."/>
            <person name="Berlin A.M."/>
            <person name="Chapman S.B."/>
            <person name="Dewar J."/>
            <person name="Goldberg J."/>
            <person name="Griggs A."/>
            <person name="Gujja S."/>
            <person name="Hansen M."/>
            <person name="Howarth C."/>
            <person name="Imamovic A."/>
            <person name="Larimer J."/>
            <person name="McCowan C."/>
            <person name="Murphy C."/>
            <person name="Pearson M."/>
            <person name="Priest M."/>
            <person name="Roberts A."/>
            <person name="Saif S."/>
            <person name="Shea T."/>
            <person name="Sykes S."/>
            <person name="Wortman J."/>
            <person name="Nusbaum C."/>
            <person name="Birren B."/>
        </authorList>
    </citation>
    <scope>NUCLEOTIDE SEQUENCE [LARGE SCALE GENOMIC DNA]</scope>
    <source>
        <strain evidence="2 3">BCC8398</strain>
    </source>
</reference>
<evidence type="ECO:0000256" key="1">
    <source>
        <dbReference type="SAM" id="MobiDB-lite"/>
    </source>
</evidence>
<keyword evidence="3" id="KW-1185">Reference proteome</keyword>
<gene>
    <name evidence="2" type="ORF">I316_06716</name>
</gene>
<feature type="compositionally biased region" description="Basic and acidic residues" evidence="1">
    <location>
        <begin position="628"/>
        <end position="644"/>
    </location>
</feature>
<proteinExistence type="predicted"/>
<feature type="compositionally biased region" description="Basic and acidic residues" evidence="1">
    <location>
        <begin position="298"/>
        <end position="313"/>
    </location>
</feature>
<feature type="compositionally biased region" description="Polar residues" evidence="1">
    <location>
        <begin position="471"/>
        <end position="481"/>
    </location>
</feature>
<feature type="compositionally biased region" description="Basic and acidic residues" evidence="1">
    <location>
        <begin position="246"/>
        <end position="255"/>
    </location>
</feature>
<reference evidence="3" key="2">
    <citation type="submission" date="2013-12" db="EMBL/GenBank/DDBJ databases">
        <title>Evolution of pathogenesis and genome organization in the Tremellales.</title>
        <authorList>
            <person name="Cuomo C."/>
            <person name="Litvintseva A."/>
            <person name="Heitman J."/>
            <person name="Chen Y."/>
            <person name="Sun S."/>
            <person name="Springer D."/>
            <person name="Dromer F."/>
            <person name="Young S."/>
            <person name="Zeng Q."/>
            <person name="Chapman S."/>
            <person name="Gujja S."/>
            <person name="Saif S."/>
            <person name="Birren B."/>
        </authorList>
    </citation>
    <scope>NUCLEOTIDE SEQUENCE [LARGE SCALE GENOMIC DNA]</scope>
    <source>
        <strain evidence="3">BCC8398</strain>
    </source>
</reference>
<dbReference type="Proteomes" id="UP000092666">
    <property type="component" value="Unassembled WGS sequence"/>
</dbReference>
<feature type="compositionally biased region" description="Polar residues" evidence="1">
    <location>
        <begin position="602"/>
        <end position="626"/>
    </location>
</feature>
<feature type="region of interest" description="Disordered" evidence="1">
    <location>
        <begin position="1"/>
        <end position="47"/>
    </location>
</feature>
<feature type="compositionally biased region" description="Polar residues" evidence="1">
    <location>
        <begin position="8"/>
        <end position="18"/>
    </location>
</feature>
<feature type="region of interest" description="Disordered" evidence="1">
    <location>
        <begin position="585"/>
        <end position="655"/>
    </location>
</feature>
<feature type="compositionally biased region" description="Polar residues" evidence="1">
    <location>
        <begin position="370"/>
        <end position="382"/>
    </location>
</feature>
<dbReference type="AlphaFoldDB" id="A0A1B9GKW7"/>
<protein>
    <submittedName>
        <fullName evidence="2">Uncharacterized protein</fullName>
    </submittedName>
</protein>
<feature type="compositionally biased region" description="Polar residues" evidence="1">
    <location>
        <begin position="646"/>
        <end position="655"/>
    </location>
</feature>
<name>A0A1B9GKW7_9TREE</name>
<feature type="region of interest" description="Disordered" evidence="1">
    <location>
        <begin position="219"/>
        <end position="411"/>
    </location>
</feature>
<sequence>MLPAILSSEFSTPSSACSHRSRPHGSDASTGGEGHLDQNGSHRHAAHTKTASVLNTLTDWSRVQDQNDQNRSFGPSSVHCDSYSTDRHPHVWELESVQTSEEACTKNDSFTLISAGPGDDGSDFHFDTHVADDNDDDHDCDQNERDDGDHHIPLILDLEKRRSDPHHMSVCDCRQRALASPLVLEDITPDVYVGDENVGDLLLNVSELLNRLTYRPSFSVQSSHDSDADGDGDGDSDGVRRSTLGLKEDETDFHYRSRRSRPPQSVRPLPPIPMPAQIPLLSSRSLEVSCGSPSALPSRRDSTCPDEGSDRNQPRPKPAGPRDARLPSSSTSRFRSQVEVGPAGAKAREARVSAQRPRSRSRAAFYISDSPGQPSHRVNGQQPEDDDTSATGISPPSPMITHLPRPLPPEVAYYGSLRRTNHHDDQTYSNSGFRHVYGRAPKTFRVVNASPPPPSSLSASDTDPLTPPGSELNSASISRSDSLPDPYSDSGTSFSSRAHSQVSYDDGINDYREQDDEGSIYLVSEDSASRVRVSALHDDGIDIADGGRRGQDCHTRWQIPTHGTAHAYVDASVKAVDAALPDADTAAPLDSKSKKSFFRRSQLPSSQAPAVQFPKNQSPSVASRNASRSHDAADREQERRRAGSEDWTQWRSREV</sequence>